<keyword evidence="3" id="KW-1185">Reference proteome</keyword>
<evidence type="ECO:0000256" key="1">
    <source>
        <dbReference type="SAM" id="MobiDB-lite"/>
    </source>
</evidence>
<name>A0AAV7RVF3_PLEWA</name>
<feature type="region of interest" description="Disordered" evidence="1">
    <location>
        <begin position="114"/>
        <end position="143"/>
    </location>
</feature>
<comment type="caution">
    <text evidence="2">The sequence shown here is derived from an EMBL/GenBank/DDBJ whole genome shotgun (WGS) entry which is preliminary data.</text>
</comment>
<dbReference type="AlphaFoldDB" id="A0AAV7RVF3"/>
<gene>
    <name evidence="2" type="ORF">NDU88_008320</name>
</gene>
<dbReference type="Proteomes" id="UP001066276">
    <property type="component" value="Chromosome 5"/>
</dbReference>
<reference evidence="2" key="1">
    <citation type="journal article" date="2022" name="bioRxiv">
        <title>Sequencing and chromosome-scale assembly of the giantPleurodeles waltlgenome.</title>
        <authorList>
            <person name="Brown T."/>
            <person name="Elewa A."/>
            <person name="Iarovenko S."/>
            <person name="Subramanian E."/>
            <person name="Araus A.J."/>
            <person name="Petzold A."/>
            <person name="Susuki M."/>
            <person name="Suzuki K.-i.T."/>
            <person name="Hayashi T."/>
            <person name="Toyoda A."/>
            <person name="Oliveira C."/>
            <person name="Osipova E."/>
            <person name="Leigh N.D."/>
            <person name="Simon A."/>
            <person name="Yun M.H."/>
        </authorList>
    </citation>
    <scope>NUCLEOTIDE SEQUENCE</scope>
    <source>
        <strain evidence="2">20211129_DDA</strain>
        <tissue evidence="2">Liver</tissue>
    </source>
</reference>
<proteinExistence type="predicted"/>
<organism evidence="2 3">
    <name type="scientific">Pleurodeles waltl</name>
    <name type="common">Iberian ribbed newt</name>
    <dbReference type="NCBI Taxonomy" id="8319"/>
    <lineage>
        <taxon>Eukaryota</taxon>
        <taxon>Metazoa</taxon>
        <taxon>Chordata</taxon>
        <taxon>Craniata</taxon>
        <taxon>Vertebrata</taxon>
        <taxon>Euteleostomi</taxon>
        <taxon>Amphibia</taxon>
        <taxon>Batrachia</taxon>
        <taxon>Caudata</taxon>
        <taxon>Salamandroidea</taxon>
        <taxon>Salamandridae</taxon>
        <taxon>Pleurodelinae</taxon>
        <taxon>Pleurodeles</taxon>
    </lineage>
</organism>
<accession>A0AAV7RVF3</accession>
<evidence type="ECO:0000313" key="2">
    <source>
        <dbReference type="EMBL" id="KAJ1155591.1"/>
    </source>
</evidence>
<protein>
    <submittedName>
        <fullName evidence="2">Uncharacterized protein</fullName>
    </submittedName>
</protein>
<dbReference type="EMBL" id="JANPWB010000009">
    <property type="protein sequence ID" value="KAJ1155591.1"/>
    <property type="molecule type" value="Genomic_DNA"/>
</dbReference>
<sequence>MSSIEIATRPRFQTSPKRLLSNRVFSLSSVAVCAEGLSVWCARLPGLSRAGGEGRRWPDRQAGLLFGRFSALGHILAHPHSRLFCHVNPCASSPGLFCSPHPLVLRVLPRAAARSPARPQAGRGPGLPGRHTGRARPVRPPMIAPPVTYTQRLSAIAGPVIARLCSSSTGPFSFLLIRSCSDLIGGPGLHHLTLDTSPESALGFQPCPRLRYVSDFNFTAGPVGSSLSMRPPS</sequence>
<evidence type="ECO:0000313" key="3">
    <source>
        <dbReference type="Proteomes" id="UP001066276"/>
    </source>
</evidence>